<dbReference type="PANTHER" id="PTHR30445">
    <property type="entry name" value="K(+)_H(+) ANTIPORTER SUBUNIT KHTT"/>
    <property type="match status" value="1"/>
</dbReference>
<dbReference type="PROSITE" id="PS50949">
    <property type="entry name" value="HTH_GNTR"/>
    <property type="match status" value="1"/>
</dbReference>
<evidence type="ECO:0000313" key="7">
    <source>
        <dbReference type="EMBL" id="KIE47794.1"/>
    </source>
</evidence>
<feature type="domain" description="HTH gntR-type" evidence="5">
    <location>
        <begin position="7"/>
        <end position="75"/>
    </location>
</feature>
<dbReference type="InterPro" id="IPR000524">
    <property type="entry name" value="Tscrpt_reg_HTH_GntR"/>
</dbReference>
<evidence type="ECO:0000256" key="2">
    <source>
        <dbReference type="ARBA" id="ARBA00023125"/>
    </source>
</evidence>
<dbReference type="AlphaFoldDB" id="A0A0C1U4V6"/>
<dbReference type="STRING" id="29341.RSJ17_18110"/>
<keyword evidence="4" id="KW-0175">Coiled coil</keyword>
<accession>A0A0C1U4V6</accession>
<proteinExistence type="predicted"/>
<dbReference type="InterPro" id="IPR036390">
    <property type="entry name" value="WH_DNA-bd_sf"/>
</dbReference>
<dbReference type="SUPFAM" id="SSF116726">
    <property type="entry name" value="TrkA C-terminal domain-like"/>
    <property type="match status" value="1"/>
</dbReference>
<dbReference type="OrthoDB" id="226679at2"/>
<dbReference type="Pfam" id="PF02080">
    <property type="entry name" value="TrkA_C"/>
    <property type="match status" value="1"/>
</dbReference>
<dbReference type="PROSITE" id="PS51202">
    <property type="entry name" value="RCK_C"/>
    <property type="match status" value="1"/>
</dbReference>
<feature type="coiled-coil region" evidence="4">
    <location>
        <begin position="91"/>
        <end position="118"/>
    </location>
</feature>
<dbReference type="GO" id="GO:0006813">
    <property type="term" value="P:potassium ion transport"/>
    <property type="evidence" value="ECO:0007669"/>
    <property type="project" value="InterPro"/>
</dbReference>
<dbReference type="Proteomes" id="UP000031366">
    <property type="component" value="Unassembled WGS sequence"/>
</dbReference>
<dbReference type="SMART" id="SM00345">
    <property type="entry name" value="HTH_GNTR"/>
    <property type="match status" value="1"/>
</dbReference>
<dbReference type="GO" id="GO:0003700">
    <property type="term" value="F:DNA-binding transcription factor activity"/>
    <property type="evidence" value="ECO:0007669"/>
    <property type="project" value="InterPro"/>
</dbReference>
<evidence type="ECO:0000259" key="6">
    <source>
        <dbReference type="PROSITE" id="PS51202"/>
    </source>
</evidence>
<dbReference type="Pfam" id="PF00392">
    <property type="entry name" value="GntR"/>
    <property type="match status" value="1"/>
</dbReference>
<evidence type="ECO:0000313" key="8">
    <source>
        <dbReference type="Proteomes" id="UP000031366"/>
    </source>
</evidence>
<dbReference type="EMBL" id="AYSO01000013">
    <property type="protein sequence ID" value="KIE47794.1"/>
    <property type="molecule type" value="Genomic_DNA"/>
</dbReference>
<dbReference type="CDD" id="cd07377">
    <property type="entry name" value="WHTH_GntR"/>
    <property type="match status" value="1"/>
</dbReference>
<protein>
    <submittedName>
        <fullName evidence="7">TrkA-C domain protein</fullName>
    </submittedName>
</protein>
<comment type="caution">
    <text evidence="7">The sequence shown here is derived from an EMBL/GenBank/DDBJ whole genome shotgun (WGS) entry which is preliminary data.</text>
</comment>
<dbReference type="Gene3D" id="1.10.10.10">
    <property type="entry name" value="Winged helix-like DNA-binding domain superfamily/Winged helix DNA-binding domain"/>
    <property type="match status" value="1"/>
</dbReference>
<dbReference type="PANTHER" id="PTHR30445:SF8">
    <property type="entry name" value="K(+)_H(+) ANTIPORTER SUBUNIT KHTT"/>
    <property type="match status" value="1"/>
</dbReference>
<keyword evidence="2" id="KW-0238">DNA-binding</keyword>
<keyword evidence="8" id="KW-1185">Reference proteome</keyword>
<evidence type="ECO:0000256" key="3">
    <source>
        <dbReference type="ARBA" id="ARBA00023163"/>
    </source>
</evidence>
<evidence type="ECO:0000256" key="1">
    <source>
        <dbReference type="ARBA" id="ARBA00023015"/>
    </source>
</evidence>
<keyword evidence="3" id="KW-0804">Transcription</keyword>
<dbReference type="GO" id="GO:0003677">
    <property type="term" value="F:DNA binding"/>
    <property type="evidence" value="ECO:0007669"/>
    <property type="project" value="UniProtKB-KW"/>
</dbReference>
<dbReference type="GO" id="GO:0008324">
    <property type="term" value="F:monoatomic cation transmembrane transporter activity"/>
    <property type="evidence" value="ECO:0007669"/>
    <property type="project" value="InterPro"/>
</dbReference>
<evidence type="ECO:0000259" key="5">
    <source>
        <dbReference type="PROSITE" id="PS50949"/>
    </source>
</evidence>
<sequence length="207" mass="22797">MYENYSMPIYQKIALDIASGIYKGDIEEGKKLHGRSTLAGKYNVSPETIRRAIKLLEDVNVVQSSKGSGITVLSKDNAFKFINKFQNIESIASCKTTLADLIAKKRKLEDEIMETINKIVDHSGRLGNITPVTPLEIKIPDNCTLIGKSISEAKFWQNTGATIVGIKRKGSLILSPGPYATFNKGDVLLLIGDEKVYNSAKIFLSDD</sequence>
<reference evidence="7 8" key="1">
    <citation type="journal article" date="2015" name="Infect. Genet. Evol.">
        <title>Genomic sequences of six botulinum neurotoxin-producing strains representing three clostridial species illustrate the mobility and diversity of botulinum neurotoxin genes.</title>
        <authorList>
            <person name="Smith T.J."/>
            <person name="Hill K.K."/>
            <person name="Xie G."/>
            <person name="Foley B.T."/>
            <person name="Williamson C.H."/>
            <person name="Foster J.T."/>
            <person name="Johnson S.L."/>
            <person name="Chertkov O."/>
            <person name="Teshima H."/>
            <person name="Gibbons H.S."/>
            <person name="Johnsky L.A."/>
            <person name="Karavis M.A."/>
            <person name="Smith L.A."/>
        </authorList>
    </citation>
    <scope>NUCLEOTIDE SEQUENCE [LARGE SCALE GENOMIC DNA]</scope>
    <source>
        <strain evidence="7 8">CDC 2741</strain>
    </source>
</reference>
<gene>
    <name evidence="7" type="ORF">U732_3567</name>
</gene>
<keyword evidence="1" id="KW-0805">Transcription regulation</keyword>
<evidence type="ECO:0000256" key="4">
    <source>
        <dbReference type="SAM" id="Coils"/>
    </source>
</evidence>
<dbReference type="InterPro" id="IPR050144">
    <property type="entry name" value="AAE_transporter"/>
</dbReference>
<name>A0A0C1U4V6_9CLOT</name>
<dbReference type="InterPro" id="IPR036388">
    <property type="entry name" value="WH-like_DNA-bd_sf"/>
</dbReference>
<dbReference type="Gene3D" id="3.30.70.1450">
    <property type="entry name" value="Regulator of K+ conductance, C-terminal domain"/>
    <property type="match status" value="1"/>
</dbReference>
<dbReference type="RefSeq" id="WP_039630764.1">
    <property type="nucleotide sequence ID" value="NZ_AYSO01000013.1"/>
</dbReference>
<dbReference type="InterPro" id="IPR036721">
    <property type="entry name" value="RCK_C_sf"/>
</dbReference>
<feature type="domain" description="RCK C-terminal" evidence="6">
    <location>
        <begin position="121"/>
        <end position="206"/>
    </location>
</feature>
<dbReference type="SUPFAM" id="SSF46785">
    <property type="entry name" value="Winged helix' DNA-binding domain"/>
    <property type="match status" value="1"/>
</dbReference>
<organism evidence="7 8">
    <name type="scientific">Clostridium argentinense CDC 2741</name>
    <dbReference type="NCBI Taxonomy" id="1418104"/>
    <lineage>
        <taxon>Bacteria</taxon>
        <taxon>Bacillati</taxon>
        <taxon>Bacillota</taxon>
        <taxon>Clostridia</taxon>
        <taxon>Eubacteriales</taxon>
        <taxon>Clostridiaceae</taxon>
        <taxon>Clostridium</taxon>
    </lineage>
</organism>
<dbReference type="InterPro" id="IPR006037">
    <property type="entry name" value="RCK_C"/>
</dbReference>